<organism evidence="4">
    <name type="scientific">Phallusia mammillata</name>
    <dbReference type="NCBI Taxonomy" id="59560"/>
    <lineage>
        <taxon>Eukaryota</taxon>
        <taxon>Metazoa</taxon>
        <taxon>Chordata</taxon>
        <taxon>Tunicata</taxon>
        <taxon>Ascidiacea</taxon>
        <taxon>Phlebobranchia</taxon>
        <taxon>Ascidiidae</taxon>
        <taxon>Phallusia</taxon>
    </lineage>
</organism>
<sequence length="1482" mass="164812">MYAEWPSIEKEVLDLEKCRSVLHSYPSFVGRDVARSVVLSLSTPATGHTMSLGHNPMPHILSTDTQVKWTMEVVCFGLSLTLSEIETIKACVQLYLDWLTVVTVPKQNIPLPIQREPLPYVQKMICHLENLFMPRSEGGSSNQLGLCNTVLKTIQSLSHDGKGFDRATWEAVLKFVIKVCDTILAPPSQPNGFSEQLCEQLMQTFYDVWMLSCTRCFPTPSLWKTARELMSHWRHHPPVVDWWSRISSALTSRLLTFLYGPDFPSYKVSEEDMKFIPKEMNNEVVAQTWFRVLHIISDPVELSNTNFITKADKFMELALKGEGFDPSLRMLPYIFLKAMKGVSSIVDAFLGLSNQRKYEVTYPHILLQISTPITPTNARKSGKAKKGATSAAFSRPPASPGASTTSPSSSTSSITPPSASANAGSISSLDMRPRPAPQRPQCNSVLHLFGEWLFDAALAGCKFEQIYGKEKGTEGRARSTSIPYSTSGSLLNAPSTDNLVSNPMFDGSEFPESSDAGRAEACATLCRIIMCKKTGEHILPVYLSRFYLVMSQGLRGDSKQVLASILLNSVDLMRLDLPGITCLLPPLLAALESILPDKELQQFKPYLNVTELRRASTHLLISMMPLALHYTTLQVADIVEQWAGPNLNVNPTSRVTFQSMKKRLLDLLIGTLQCESDAINTQMILGALLLALHDSALFEAVGDTLTSRDGKMAGVVQPTENENVPVDTAYGLFVQIVHLVSQKLDTWKSDVSISLAALELLSGLAQAPVNLQDRHECRRAVHELCQYIVHQCERPPPQHKRELHSMIVTAFHTLANWLLEHPYLMDDKDCLYEVLEIIELGISGSKSKPVLTGSPPVMKADKEISPVSMRVMEAAESLLLLVFEHLGAFPSPCSPSASCSLLDECSLVQYADGIEDTLNGSVDMNKAVRSFRYFGLHNGLLLGILEQNLQNEQEPVPTVTIVIRGPSGRKVWTMQLRQTPRKDPLSSSAYLSRPDRPPPNEMTEAYKRAKHRTFPEEVDRIPLVQADCSIPLLTDVPNAEQAARIEVLRNLIELQKDYDEEIASKCRENPMQMPECLPAHPTHEFHAARLFLSHMNLLTLESVKAQPKARLGPDLVMLNASESQFAVDLEALDSIPTRNHDTVFVFYVKKGQNNIEQVLSNVNESNKVQPAFTEFLLSLGWPVDTRRHPGWCGKSTESWKLRHRQFSDQEIIDLNKDPPSAFNGEPYILYYADAMTEVAFVVPSPAPATPTHLPQIDEGFEVDGAVGNEQTKQELTLDLSAVPANTVGLTQESPTSPTSLQPNKRKTSGASRPNPQFMPDTRVALMWCESYDSFDNFPYEKLESEMNVNSESTIAQARAKDGLVVIVIHPLDSGLFRIFVHGQNGSKGGVAVPLVSGMVVSRRALGTAVRMTAMNVSRRRRLASDSYSPPHVRRKQRINELFSKYQRRCTEPEFFTSVFTDCRRNETNADSGNTLKPVPAAS</sequence>
<gene>
    <name evidence="4" type="primary">Ralgapb</name>
</gene>
<dbReference type="Gene3D" id="3.40.50.11210">
    <property type="entry name" value="Rap/Ran-GAP"/>
    <property type="match status" value="1"/>
</dbReference>
<feature type="domain" description="Rap-GAP" evidence="3">
    <location>
        <begin position="1129"/>
        <end position="1371"/>
    </location>
</feature>
<dbReference type="GO" id="GO:0051056">
    <property type="term" value="P:regulation of small GTPase mediated signal transduction"/>
    <property type="evidence" value="ECO:0007669"/>
    <property type="project" value="InterPro"/>
</dbReference>
<feature type="compositionally biased region" description="Polar residues" evidence="2">
    <location>
        <begin position="1288"/>
        <end position="1314"/>
    </location>
</feature>
<dbReference type="InterPro" id="IPR039930">
    <property type="entry name" value="RALGAPB"/>
</dbReference>
<dbReference type="EMBL" id="LR789557">
    <property type="protein sequence ID" value="CAB3265419.1"/>
    <property type="molecule type" value="mRNA"/>
</dbReference>
<feature type="region of interest" description="Disordered" evidence="2">
    <location>
        <begin position="979"/>
        <end position="1002"/>
    </location>
</feature>
<evidence type="ECO:0000256" key="1">
    <source>
        <dbReference type="ARBA" id="ARBA00022468"/>
    </source>
</evidence>
<name>A0A6F9DQM5_9ASCI</name>
<dbReference type="InterPro" id="IPR000331">
    <property type="entry name" value="Rap/Ran_GAP_dom"/>
</dbReference>
<dbReference type="PROSITE" id="PS50085">
    <property type="entry name" value="RAPGAP"/>
    <property type="match status" value="1"/>
</dbReference>
<evidence type="ECO:0000259" key="3">
    <source>
        <dbReference type="PROSITE" id="PS50085"/>
    </source>
</evidence>
<feature type="region of interest" description="Disordered" evidence="2">
    <location>
        <begin position="1288"/>
        <end position="1315"/>
    </location>
</feature>
<dbReference type="InterPro" id="IPR046859">
    <property type="entry name" value="RGPA/RALGAPB_N"/>
</dbReference>
<dbReference type="InterPro" id="IPR035974">
    <property type="entry name" value="Rap/Ran-GAP_sf"/>
</dbReference>
<evidence type="ECO:0000256" key="2">
    <source>
        <dbReference type="SAM" id="MobiDB-lite"/>
    </source>
</evidence>
<keyword evidence="1" id="KW-0343">GTPase activation</keyword>
<feature type="compositionally biased region" description="Low complexity" evidence="2">
    <location>
        <begin position="387"/>
        <end position="421"/>
    </location>
</feature>
<dbReference type="Pfam" id="PF20412">
    <property type="entry name" value="RALGAPB_N"/>
    <property type="match status" value="1"/>
</dbReference>
<proteinExistence type="evidence at transcript level"/>
<reference evidence="4" key="1">
    <citation type="submission" date="2020-04" db="EMBL/GenBank/DDBJ databases">
        <authorList>
            <person name="Neveu A P."/>
        </authorList>
    </citation>
    <scope>NUCLEOTIDE SEQUENCE</scope>
    <source>
        <tissue evidence="4">Whole embryo</tissue>
    </source>
</reference>
<evidence type="ECO:0000313" key="4">
    <source>
        <dbReference type="EMBL" id="CAB3265419.1"/>
    </source>
</evidence>
<dbReference type="GO" id="GO:0005096">
    <property type="term" value="F:GTPase activator activity"/>
    <property type="evidence" value="ECO:0007669"/>
    <property type="project" value="UniProtKB-KW"/>
</dbReference>
<dbReference type="SUPFAM" id="SSF111347">
    <property type="entry name" value="Rap/Ran-GAP"/>
    <property type="match status" value="1"/>
</dbReference>
<dbReference type="PANTHER" id="PTHR21344:SF1">
    <property type="entry name" value="RAL GTPASE-ACTIVATING PROTEIN SUBUNIT BETA"/>
    <property type="match status" value="1"/>
</dbReference>
<feature type="region of interest" description="Disordered" evidence="2">
    <location>
        <begin position="376"/>
        <end position="438"/>
    </location>
</feature>
<dbReference type="PANTHER" id="PTHR21344">
    <property type="entry name" value="RAL GTPASE-ACTIVATING PROTEIN SUBUNIT BETA"/>
    <property type="match status" value="1"/>
</dbReference>
<accession>A0A6F9DQM5</accession>
<protein>
    <submittedName>
        <fullName evidence="4">Ral GTPase-activating protein subunit beta</fullName>
    </submittedName>
</protein>